<evidence type="ECO:0000313" key="2">
    <source>
        <dbReference type="Proteomes" id="UP001286313"/>
    </source>
</evidence>
<dbReference type="Proteomes" id="UP001286313">
    <property type="component" value="Unassembled WGS sequence"/>
</dbReference>
<evidence type="ECO:0000313" key="1">
    <source>
        <dbReference type="EMBL" id="KAK3893080.1"/>
    </source>
</evidence>
<gene>
    <name evidence="1" type="ORF">Pcinc_003073</name>
</gene>
<dbReference type="EMBL" id="JAWQEG010000230">
    <property type="protein sequence ID" value="KAK3893080.1"/>
    <property type="molecule type" value="Genomic_DNA"/>
</dbReference>
<proteinExistence type="predicted"/>
<organism evidence="1 2">
    <name type="scientific">Petrolisthes cinctipes</name>
    <name type="common">Flat porcelain crab</name>
    <dbReference type="NCBI Taxonomy" id="88211"/>
    <lineage>
        <taxon>Eukaryota</taxon>
        <taxon>Metazoa</taxon>
        <taxon>Ecdysozoa</taxon>
        <taxon>Arthropoda</taxon>
        <taxon>Crustacea</taxon>
        <taxon>Multicrustacea</taxon>
        <taxon>Malacostraca</taxon>
        <taxon>Eumalacostraca</taxon>
        <taxon>Eucarida</taxon>
        <taxon>Decapoda</taxon>
        <taxon>Pleocyemata</taxon>
        <taxon>Anomura</taxon>
        <taxon>Galatheoidea</taxon>
        <taxon>Porcellanidae</taxon>
        <taxon>Petrolisthes</taxon>
    </lineage>
</organism>
<reference evidence="1" key="1">
    <citation type="submission" date="2023-10" db="EMBL/GenBank/DDBJ databases">
        <title>Genome assemblies of two species of porcelain crab, Petrolisthes cinctipes and Petrolisthes manimaculis (Anomura: Porcellanidae).</title>
        <authorList>
            <person name="Angst P."/>
        </authorList>
    </citation>
    <scope>NUCLEOTIDE SEQUENCE</scope>
    <source>
        <strain evidence="1">PB745_01</strain>
        <tissue evidence="1">Gill</tissue>
    </source>
</reference>
<keyword evidence="2" id="KW-1185">Reference proteome</keyword>
<sequence>MEAFAVVVFVESSGEDEVELIPTSWLMDEDKKCVWPGFKNRWKVTKAIKEMWKPEETWSVYSIRTLAKCCDYSAGRVLARKAEHASDIISDGLFSKRIVKISLTHYGQYLDFAT</sequence>
<protein>
    <submittedName>
        <fullName evidence="1">Uncharacterized protein</fullName>
    </submittedName>
</protein>
<name>A0AAE1L4Z4_PETCI</name>
<dbReference type="AlphaFoldDB" id="A0AAE1L4Z4"/>
<accession>A0AAE1L4Z4</accession>
<comment type="caution">
    <text evidence="1">The sequence shown here is derived from an EMBL/GenBank/DDBJ whole genome shotgun (WGS) entry which is preliminary data.</text>
</comment>